<dbReference type="InterPro" id="IPR001670">
    <property type="entry name" value="ADH_Fe/GldA"/>
</dbReference>
<keyword evidence="2" id="KW-0560">Oxidoreductase</keyword>
<evidence type="ECO:0000259" key="5">
    <source>
        <dbReference type="Pfam" id="PF25137"/>
    </source>
</evidence>
<dbReference type="Proteomes" id="UP000297741">
    <property type="component" value="Unassembled WGS sequence"/>
</dbReference>
<dbReference type="Gene3D" id="1.20.1090.10">
    <property type="entry name" value="Dehydroquinate synthase-like - alpha domain"/>
    <property type="match status" value="1"/>
</dbReference>
<keyword evidence="7" id="KW-1185">Reference proteome</keyword>
<dbReference type="PANTHER" id="PTHR11496:SF102">
    <property type="entry name" value="ALCOHOL DEHYDROGENASE 4"/>
    <property type="match status" value="1"/>
</dbReference>
<keyword evidence="3" id="KW-0520">NAD</keyword>
<organism evidence="6 7">
    <name type="scientific">Pseudotabrizicola sediminis</name>
    <dbReference type="NCBI Taxonomy" id="2486418"/>
    <lineage>
        <taxon>Bacteria</taxon>
        <taxon>Pseudomonadati</taxon>
        <taxon>Pseudomonadota</taxon>
        <taxon>Alphaproteobacteria</taxon>
        <taxon>Rhodobacterales</taxon>
        <taxon>Paracoccaceae</taxon>
        <taxon>Pseudotabrizicola</taxon>
    </lineage>
</organism>
<protein>
    <submittedName>
        <fullName evidence="6">Maleylacetate reductase</fullName>
    </submittedName>
</protein>
<proteinExistence type="inferred from homology"/>
<dbReference type="InterPro" id="IPR056798">
    <property type="entry name" value="ADH_Fe_C"/>
</dbReference>
<dbReference type="InterPro" id="IPR034786">
    <property type="entry name" value="MAR"/>
</dbReference>
<dbReference type="RefSeq" id="WP_135431882.1">
    <property type="nucleotide sequence ID" value="NZ_RPEM01000008.1"/>
</dbReference>
<dbReference type="Gene3D" id="3.40.50.1970">
    <property type="match status" value="1"/>
</dbReference>
<name>A0ABY2KKN0_9RHOB</name>
<dbReference type="Pfam" id="PF00465">
    <property type="entry name" value="Fe-ADH"/>
    <property type="match status" value="1"/>
</dbReference>
<reference evidence="6 7" key="1">
    <citation type="submission" date="2018-11" db="EMBL/GenBank/DDBJ databases">
        <title>Tabrizicola sp. isolated from sediment of alpine lake.</title>
        <authorList>
            <person name="Liu Z."/>
        </authorList>
    </citation>
    <scope>NUCLEOTIDE SEQUENCE [LARGE SCALE GENOMIC DNA]</scope>
    <source>
        <strain evidence="6 7">DRYC-M-16</strain>
    </source>
</reference>
<dbReference type="Pfam" id="PF25137">
    <property type="entry name" value="ADH_Fe_C"/>
    <property type="match status" value="1"/>
</dbReference>
<evidence type="ECO:0000259" key="4">
    <source>
        <dbReference type="Pfam" id="PF00465"/>
    </source>
</evidence>
<evidence type="ECO:0000256" key="1">
    <source>
        <dbReference type="ARBA" id="ARBA00007358"/>
    </source>
</evidence>
<feature type="domain" description="Fe-containing alcohol dehydrogenase-like C-terminal" evidence="5">
    <location>
        <begin position="168"/>
        <end position="353"/>
    </location>
</feature>
<sequence>MSFFREDFTARSASVRVRFGAGIRAAVSEEMDNLGVSRALILTTPQQSDMADEFANYCGAKAVGRFTGAAMHTPVDVSEQATDLARRLGADVLISVGGGSTTGLGKAIALRTDLPQIVVPTTYAGSEATGILGQTENGVKTTLTSAKVQPEVILYDAELVATLPLSMTVTSALNAMAHAAEGLYARDRSPISSLMAVEGLRAFRDSLPKVLADPGNLTARGETLYGAWLCGTVLGQVGMALHHKLCHTLGGSFDLPHAETHAIILPHAIAFNASAVPDLLAPLADLFGTSSGFGAGTGLWQFAKSAGAPLSLRDLGLVEADLDRATDLATANPYWNPRPVTKDGIRRLLQAAWAGDRPDI</sequence>
<feature type="domain" description="Alcohol dehydrogenase iron-type/glycerol dehydrogenase GldA" evidence="4">
    <location>
        <begin position="16"/>
        <end position="156"/>
    </location>
</feature>
<evidence type="ECO:0000313" key="7">
    <source>
        <dbReference type="Proteomes" id="UP000297741"/>
    </source>
</evidence>
<dbReference type="PANTHER" id="PTHR11496">
    <property type="entry name" value="ALCOHOL DEHYDROGENASE"/>
    <property type="match status" value="1"/>
</dbReference>
<comment type="similarity">
    <text evidence="1">Belongs to the iron-containing alcohol dehydrogenase family.</text>
</comment>
<evidence type="ECO:0000256" key="2">
    <source>
        <dbReference type="ARBA" id="ARBA00023002"/>
    </source>
</evidence>
<accession>A0ABY2KKN0</accession>
<comment type="caution">
    <text evidence="6">The sequence shown here is derived from an EMBL/GenBank/DDBJ whole genome shotgun (WGS) entry which is preliminary data.</text>
</comment>
<dbReference type="CDD" id="cd08177">
    <property type="entry name" value="MAR"/>
    <property type="match status" value="1"/>
</dbReference>
<evidence type="ECO:0000256" key="3">
    <source>
        <dbReference type="ARBA" id="ARBA00023027"/>
    </source>
</evidence>
<dbReference type="EMBL" id="RPEM01000008">
    <property type="protein sequence ID" value="TGD42594.1"/>
    <property type="molecule type" value="Genomic_DNA"/>
</dbReference>
<evidence type="ECO:0000313" key="6">
    <source>
        <dbReference type="EMBL" id="TGD42594.1"/>
    </source>
</evidence>
<dbReference type="SUPFAM" id="SSF56796">
    <property type="entry name" value="Dehydroquinate synthase-like"/>
    <property type="match status" value="1"/>
</dbReference>
<gene>
    <name evidence="6" type="ORF">EEB11_12625</name>
</gene>
<dbReference type="InterPro" id="IPR039697">
    <property type="entry name" value="Alcohol_dehydrogenase_Fe"/>
</dbReference>